<dbReference type="InterPro" id="IPR035901">
    <property type="entry name" value="GIY-YIG_endonuc_sf"/>
</dbReference>
<protein>
    <recommendedName>
        <fullName evidence="5">GIY-YIG domain-containing protein</fullName>
    </recommendedName>
</protein>
<accession>A0AAJ4UYP7</accession>
<reference evidence="2 3" key="2">
    <citation type="submission" date="2018-11" db="EMBL/GenBank/DDBJ databases">
        <title>Genomic Encyclopedia of Type Strains, Phase IV (KMG-IV): sequencing the most valuable type-strain genomes for metagenomic binning, comparative biology and taxonomic classification.</title>
        <authorList>
            <person name="Goeker M."/>
        </authorList>
    </citation>
    <scope>NUCLEOTIDE SEQUENCE [LARGE SCALE GENOMIC DNA]</scope>
    <source>
        <strain evidence="2 3">DSM 27783</strain>
    </source>
</reference>
<dbReference type="RefSeq" id="WP_123351989.1">
    <property type="nucleotide sequence ID" value="NZ_CP027432.2"/>
</dbReference>
<reference evidence="4" key="1">
    <citation type="submission" date="2018-03" db="EMBL/GenBank/DDBJ databases">
        <title>A comparative analysis of the Nautiliaceae.</title>
        <authorList>
            <person name="Grosche A."/>
            <person name="Smedile F."/>
            <person name="Vetriani C."/>
        </authorList>
    </citation>
    <scope>NUCLEOTIDE SEQUENCE [LARGE SCALE GENOMIC DNA]</scope>
    <source>
        <strain evidence="4">TB6</strain>
    </source>
</reference>
<dbReference type="AlphaFoldDB" id="A0AAJ4UYP7"/>
<proteinExistence type="predicted"/>
<dbReference type="Proteomes" id="UP000298805">
    <property type="component" value="Chromosome"/>
</dbReference>
<dbReference type="Proteomes" id="UP000272781">
    <property type="component" value="Unassembled WGS sequence"/>
</dbReference>
<dbReference type="EMBL" id="CP027432">
    <property type="protein sequence ID" value="QCI28194.1"/>
    <property type="molecule type" value="Genomic_DNA"/>
</dbReference>
<evidence type="ECO:0000313" key="2">
    <source>
        <dbReference type="EMBL" id="ROR41092.1"/>
    </source>
</evidence>
<evidence type="ECO:0000313" key="1">
    <source>
        <dbReference type="EMBL" id="QCI28194.1"/>
    </source>
</evidence>
<reference evidence="1" key="3">
    <citation type="submission" date="2019-06" db="EMBL/GenBank/DDBJ databases">
        <title>A comparative analysis of the Nautiliaceae.</title>
        <authorList>
            <person name="Grosche A."/>
            <person name="Smedile F."/>
            <person name="Vetriani C."/>
        </authorList>
    </citation>
    <scope>NUCLEOTIDE SEQUENCE</scope>
    <source>
        <strain evidence="1">TB6</strain>
    </source>
</reference>
<evidence type="ECO:0008006" key="5">
    <source>
        <dbReference type="Google" id="ProtNLM"/>
    </source>
</evidence>
<dbReference type="Gene3D" id="3.40.1440.10">
    <property type="entry name" value="GIY-YIG endonuclease"/>
    <property type="match status" value="1"/>
</dbReference>
<sequence length="135" mass="16030">MQDFLNSSSFFSFQTITFEITSINELLQNLKKHSITDKQKGVYKIYAKKCDTFELIYIGKAGSVDNSGKFYNQGLLGRLTNYREVTFEDMLKEYNILKFEIIITPKDILPAFLEAYYIQEYFFKYKKLPKFNKKF</sequence>
<evidence type="ECO:0000313" key="3">
    <source>
        <dbReference type="Proteomes" id="UP000272781"/>
    </source>
</evidence>
<name>A0AAJ4UYP7_9BACT</name>
<organism evidence="2 3">
    <name type="scientific">Caminibacter pacificus</name>
    <dbReference type="NCBI Taxonomy" id="1424653"/>
    <lineage>
        <taxon>Bacteria</taxon>
        <taxon>Pseudomonadati</taxon>
        <taxon>Campylobacterota</taxon>
        <taxon>Epsilonproteobacteria</taxon>
        <taxon>Nautiliales</taxon>
        <taxon>Nautiliaceae</taxon>
        <taxon>Caminibacter</taxon>
    </lineage>
</organism>
<evidence type="ECO:0000313" key="4">
    <source>
        <dbReference type="Proteomes" id="UP000298805"/>
    </source>
</evidence>
<gene>
    <name evidence="1" type="ORF">C6V80_04250</name>
    <name evidence="2" type="ORF">EDC58_0576</name>
</gene>
<keyword evidence="4" id="KW-1185">Reference proteome</keyword>
<dbReference type="EMBL" id="RJVK01000001">
    <property type="protein sequence ID" value="ROR41092.1"/>
    <property type="molecule type" value="Genomic_DNA"/>
</dbReference>